<proteinExistence type="predicted"/>
<dbReference type="CDD" id="cd17059">
    <property type="entry name" value="Ubl_OTU1"/>
    <property type="match status" value="1"/>
</dbReference>
<dbReference type="Pfam" id="PF24560">
    <property type="entry name" value="zf-C2H2_OTU1_C"/>
    <property type="match status" value="1"/>
</dbReference>
<dbReference type="PANTHER" id="PTHR13312">
    <property type="entry name" value="HIV-INDUCED PROTEIN-7-LIKE PROTEASE"/>
    <property type="match status" value="1"/>
</dbReference>
<dbReference type="Proteomes" id="UP000695000">
    <property type="component" value="Unplaced"/>
</dbReference>
<dbReference type="Gene3D" id="3.90.70.80">
    <property type="match status" value="1"/>
</dbReference>
<evidence type="ECO:0000256" key="2">
    <source>
        <dbReference type="ARBA" id="ARBA00022670"/>
    </source>
</evidence>
<dbReference type="SUPFAM" id="SSF54236">
    <property type="entry name" value="Ubiquitin-like"/>
    <property type="match status" value="1"/>
</dbReference>
<evidence type="ECO:0000313" key="12">
    <source>
        <dbReference type="RefSeq" id="XP_017770842.1"/>
    </source>
</evidence>
<dbReference type="EC" id="3.4.19.12" evidence="9"/>
<protein>
    <recommendedName>
        <fullName evidence="9">Ubiquitin thioesterase OTU</fullName>
        <ecNumber evidence="9">3.4.19.12</ecNumber>
    </recommendedName>
</protein>
<evidence type="ECO:0000256" key="1">
    <source>
        <dbReference type="ARBA" id="ARBA00000707"/>
    </source>
</evidence>
<keyword evidence="2" id="KW-0645">Protease</keyword>
<dbReference type="InterPro" id="IPR057766">
    <property type="entry name" value="Znf-C2H2_OTU1-like_C"/>
</dbReference>
<keyword evidence="4" id="KW-0863">Zinc-finger</keyword>
<dbReference type="InterPro" id="IPR038765">
    <property type="entry name" value="Papain-like_cys_pep_sf"/>
</dbReference>
<sequence length="314" mass="34752">MTTYALKVKMKTGQQIVKTLTSESTIKELKTLLSKLSNIPQDRLNVLSGFPPRILDLNHESNHLCSSGIFSGDTLILEEKAVATVPVTPPPLKPRPTATIVSNEDTASYDCPGILMKHVVPADNSCLFTSIHFVLNGKVDDTGSVAPWMRTLIAETVSKDHEKYSEAILGKPNADYCKWIQDDNTWGGAIEISILSSYYGIEIAVVDTINAIINRFGEDQDYGTRVFLLFDGIHYDPLYLEPIDGGNMQTIFPTEDETIFREAEQLAVEAKSSRQYTDVNKFTLKCIVCDMKLSGQVQAQQHAKSTGHTSFGEI</sequence>
<reference evidence="12" key="1">
    <citation type="submission" date="2025-08" db="UniProtKB">
        <authorList>
            <consortium name="RefSeq"/>
        </authorList>
    </citation>
    <scope>IDENTIFICATION</scope>
    <source>
        <tissue evidence="12">Whole Larva</tissue>
    </source>
</reference>
<evidence type="ECO:0000256" key="3">
    <source>
        <dbReference type="ARBA" id="ARBA00022723"/>
    </source>
</evidence>
<comment type="function">
    <text evidence="9">Hydrolase that can remove conjugated ubiquitin from proteins and may therefore play an important regulatory role at the level of protein turnover by preventing degradation.</text>
</comment>
<evidence type="ECO:0000256" key="5">
    <source>
        <dbReference type="ARBA" id="ARBA00022786"/>
    </source>
</evidence>
<dbReference type="RefSeq" id="XP_017770842.1">
    <property type="nucleotide sequence ID" value="XM_017915353.1"/>
</dbReference>
<name>A0ABM1M8E2_NICVS</name>
<dbReference type="Pfam" id="PF02338">
    <property type="entry name" value="OTU"/>
    <property type="match status" value="1"/>
</dbReference>
<dbReference type="Pfam" id="PF21403">
    <property type="entry name" value="OTU1_UBXL"/>
    <property type="match status" value="1"/>
</dbReference>
<evidence type="ECO:0000256" key="8">
    <source>
        <dbReference type="ARBA" id="ARBA00022833"/>
    </source>
</evidence>
<dbReference type="PROSITE" id="PS50802">
    <property type="entry name" value="OTU"/>
    <property type="match status" value="1"/>
</dbReference>
<gene>
    <name evidence="12" type="primary">LOC108558439</name>
</gene>
<comment type="subcellular location">
    <subcellularLocation>
        <location evidence="9">Cytoplasm</location>
    </subcellularLocation>
</comment>
<evidence type="ECO:0000256" key="7">
    <source>
        <dbReference type="ARBA" id="ARBA00022807"/>
    </source>
</evidence>
<keyword evidence="6 9" id="KW-0378">Hydrolase</keyword>
<dbReference type="SUPFAM" id="SSF54001">
    <property type="entry name" value="Cysteine proteinases"/>
    <property type="match status" value="1"/>
</dbReference>
<dbReference type="InterPro" id="IPR029071">
    <property type="entry name" value="Ubiquitin-like_domsf"/>
</dbReference>
<evidence type="ECO:0000259" key="10">
    <source>
        <dbReference type="PROSITE" id="PS50802"/>
    </source>
</evidence>
<keyword evidence="3" id="KW-0479">Metal-binding</keyword>
<dbReference type="CDD" id="cd22745">
    <property type="entry name" value="OTU_OTU1"/>
    <property type="match status" value="1"/>
</dbReference>
<evidence type="ECO:0000256" key="6">
    <source>
        <dbReference type="ARBA" id="ARBA00022801"/>
    </source>
</evidence>
<keyword evidence="5 9" id="KW-0833">Ubl conjugation pathway</keyword>
<keyword evidence="7 9" id="KW-0788">Thiol protease</keyword>
<evidence type="ECO:0000313" key="11">
    <source>
        <dbReference type="Proteomes" id="UP000695000"/>
    </source>
</evidence>
<evidence type="ECO:0000256" key="9">
    <source>
        <dbReference type="RuleBase" id="RU367104"/>
    </source>
</evidence>
<dbReference type="InterPro" id="IPR048857">
    <property type="entry name" value="OTU1_Ubl"/>
</dbReference>
<dbReference type="GeneID" id="108558439"/>
<keyword evidence="9" id="KW-0963">Cytoplasm</keyword>
<dbReference type="PANTHER" id="PTHR13312:SF0">
    <property type="entry name" value="UBIQUITIN THIOESTERASE OTU1"/>
    <property type="match status" value="1"/>
</dbReference>
<evidence type="ECO:0000256" key="4">
    <source>
        <dbReference type="ARBA" id="ARBA00022771"/>
    </source>
</evidence>
<keyword evidence="11" id="KW-1185">Reference proteome</keyword>
<comment type="catalytic activity">
    <reaction evidence="1 9">
        <text>Thiol-dependent hydrolysis of ester, thioester, amide, peptide and isopeptide bonds formed by the C-terminal Gly of ubiquitin (a 76-residue protein attached to proteins as an intracellular targeting signal).</text>
        <dbReference type="EC" id="3.4.19.12"/>
    </reaction>
</comment>
<accession>A0ABM1M8E2</accession>
<feature type="domain" description="OTU" evidence="10">
    <location>
        <begin position="115"/>
        <end position="241"/>
    </location>
</feature>
<dbReference type="Gene3D" id="3.10.20.90">
    <property type="entry name" value="Phosphatidylinositol 3-kinase Catalytic Subunit, Chain A, domain 1"/>
    <property type="match status" value="1"/>
</dbReference>
<organism evidence="11 12">
    <name type="scientific">Nicrophorus vespilloides</name>
    <name type="common">Boreal carrion beetle</name>
    <dbReference type="NCBI Taxonomy" id="110193"/>
    <lineage>
        <taxon>Eukaryota</taxon>
        <taxon>Metazoa</taxon>
        <taxon>Ecdysozoa</taxon>
        <taxon>Arthropoda</taxon>
        <taxon>Hexapoda</taxon>
        <taxon>Insecta</taxon>
        <taxon>Pterygota</taxon>
        <taxon>Neoptera</taxon>
        <taxon>Endopterygota</taxon>
        <taxon>Coleoptera</taxon>
        <taxon>Polyphaga</taxon>
        <taxon>Staphyliniformia</taxon>
        <taxon>Silphidae</taxon>
        <taxon>Nicrophorinae</taxon>
        <taxon>Nicrophorus</taxon>
    </lineage>
</organism>
<dbReference type="InterPro" id="IPR003323">
    <property type="entry name" value="OTU_dom"/>
</dbReference>
<keyword evidence="8" id="KW-0862">Zinc</keyword>